<name>A0A1I2F0C0_9RHOB</name>
<evidence type="ECO:0000313" key="1">
    <source>
        <dbReference type="EMBL" id="SFE98413.1"/>
    </source>
</evidence>
<organism evidence="1 2">
    <name type="scientific">Sulfitobacter brevis</name>
    <dbReference type="NCBI Taxonomy" id="74348"/>
    <lineage>
        <taxon>Bacteria</taxon>
        <taxon>Pseudomonadati</taxon>
        <taxon>Pseudomonadota</taxon>
        <taxon>Alphaproteobacteria</taxon>
        <taxon>Rhodobacterales</taxon>
        <taxon>Roseobacteraceae</taxon>
        <taxon>Sulfitobacter</taxon>
    </lineage>
</organism>
<accession>A0A1I2F0C0</accession>
<dbReference type="EMBL" id="FOMW01000014">
    <property type="protein sequence ID" value="SFE98413.1"/>
    <property type="molecule type" value="Genomic_DNA"/>
</dbReference>
<reference evidence="1 2" key="1">
    <citation type="submission" date="2016-10" db="EMBL/GenBank/DDBJ databases">
        <authorList>
            <person name="de Groot N.N."/>
        </authorList>
    </citation>
    <scope>NUCLEOTIDE SEQUENCE [LARGE SCALE GENOMIC DNA]</scope>
    <source>
        <strain evidence="1 2">DSM 11443</strain>
    </source>
</reference>
<gene>
    <name evidence="1" type="ORF">SAMN04488523_11420</name>
</gene>
<dbReference type="Proteomes" id="UP000198977">
    <property type="component" value="Unassembled WGS sequence"/>
</dbReference>
<dbReference type="STRING" id="74348.SAMN04488523_11420"/>
<dbReference type="AlphaFoldDB" id="A0A1I2F0C0"/>
<keyword evidence="2" id="KW-1185">Reference proteome</keyword>
<evidence type="ECO:0000313" key="2">
    <source>
        <dbReference type="Proteomes" id="UP000198977"/>
    </source>
</evidence>
<proteinExistence type="predicted"/>
<sequence>MKRLAKNLVHWSWRDARNVDKKRCASRHPWISYSAGRIKISIGECNYNCIAWLLPEAQRNNCTHLAKDRFHFCAAAASSRQRSRFSCYERMQHKNRIHSLGSSDTFAATRSNGCYPTYLGFQTFRQWPPFEQKTRMSWSRVLAAVYPAARPRTSSAHWFRLLPDSSAARAALR</sequence>
<protein>
    <submittedName>
        <fullName evidence="1">Uncharacterized protein</fullName>
    </submittedName>
</protein>